<reference evidence="6 8" key="2">
    <citation type="submission" date="2015-07" db="EMBL/GenBank/DDBJ databases">
        <title>Whole genome sequence of Ardenticatena maritima DSM 23922.</title>
        <authorList>
            <person name="Hemp J."/>
            <person name="Ward L.M."/>
            <person name="Pace L.A."/>
            <person name="Fischer W.W."/>
        </authorList>
    </citation>
    <scope>NUCLEOTIDE SEQUENCE [LARGE SCALE GENOMIC DNA]</scope>
    <source>
        <strain evidence="6 8">110S</strain>
    </source>
</reference>
<accession>A0A0M8K7R3</accession>
<dbReference type="Pfam" id="PF13732">
    <property type="entry name" value="DrrA1-3_C"/>
    <property type="match status" value="1"/>
</dbReference>
<evidence type="ECO:0000259" key="4">
    <source>
        <dbReference type="PROSITE" id="PS50893"/>
    </source>
</evidence>
<dbReference type="InterPro" id="IPR003593">
    <property type="entry name" value="AAA+_ATPase"/>
</dbReference>
<comment type="caution">
    <text evidence="5">The sequence shown here is derived from an EMBL/GenBank/DDBJ whole genome shotgun (WGS) entry which is preliminary data.</text>
</comment>
<evidence type="ECO:0000256" key="1">
    <source>
        <dbReference type="ARBA" id="ARBA00022448"/>
    </source>
</evidence>
<reference evidence="7" key="3">
    <citation type="submission" date="2015-08" db="EMBL/GenBank/DDBJ databases">
        <title>Draft Genome Sequence of a Heterotrophic Facultative Anaerobic Bacterium Ardenticatena maritima Strain 110S.</title>
        <authorList>
            <person name="Kawaichi S."/>
            <person name="Yoshida T."/>
            <person name="Sako Y."/>
            <person name="Nakamura R."/>
        </authorList>
    </citation>
    <scope>NUCLEOTIDE SEQUENCE [LARGE SCALE GENOMIC DNA]</scope>
    <source>
        <strain evidence="7">110S</strain>
    </source>
</reference>
<dbReference type="Proteomes" id="UP000037784">
    <property type="component" value="Unassembled WGS sequence"/>
</dbReference>
<proteinExistence type="predicted"/>
<sequence length="315" mass="34743">MGTLVRVEHLTKRYASGTLAVDNVSFTIEEGETFSLLGPNGAGKTTLLSMLSGILAPTSGDAFIGEYSIRHAPLAAKRLIGVVPQEIALYPTLTARQNLAFWGGLYDLQGTTLRARIEEALEIVGLREHANERVETFSGGMKRRLNIAAGLLHQPRLLLLDEPTVGIDPQSRRRILDTVKRFNEHGMTVLYTTHYMEEAEELSHRIAIMDHGHIIALGTLDELRQLVGEHESIRITLRETADEEATRRVLAEIPSIENATLTDHHITALVPNAAAALPAIATHLSQHHIPISAIEIERPDLEAVFLHLTGRSLRD</sequence>
<reference evidence="5" key="1">
    <citation type="journal article" date="2015" name="Genome Announc.">
        <title>Draft Genome Sequence of a Heterotrophic Facultative Anaerobic Thermophilic Bacterium, Ardenticatena maritima Strain 110ST.</title>
        <authorList>
            <person name="Kawaichi S."/>
            <person name="Yoshida T."/>
            <person name="Sako Y."/>
            <person name="Nakamura R."/>
        </authorList>
    </citation>
    <scope>NUCLEOTIDE SEQUENCE [LARGE SCALE GENOMIC DNA]</scope>
    <source>
        <strain evidence="5">110S</strain>
    </source>
</reference>
<keyword evidence="3 5" id="KW-0067">ATP-binding</keyword>
<dbReference type="PATRIC" id="fig|872965.6.peg.1423"/>
<dbReference type="EMBL" id="LGKN01000004">
    <property type="protein sequence ID" value="KPL88510.1"/>
    <property type="molecule type" value="Genomic_DNA"/>
</dbReference>
<dbReference type="OrthoDB" id="9767778at2"/>
<dbReference type="InterPro" id="IPR025302">
    <property type="entry name" value="DrrA1/2-like_C"/>
</dbReference>
<gene>
    <name evidence="5" type="ORF">ARMA_0954</name>
    <name evidence="6" type="ORF">SE16_06895</name>
</gene>
<evidence type="ECO:0000313" key="7">
    <source>
        <dbReference type="Proteomes" id="UP000037784"/>
    </source>
</evidence>
<dbReference type="PROSITE" id="PS50893">
    <property type="entry name" value="ABC_TRANSPORTER_2"/>
    <property type="match status" value="1"/>
</dbReference>
<feature type="domain" description="ABC transporter" evidence="4">
    <location>
        <begin position="5"/>
        <end position="236"/>
    </location>
</feature>
<dbReference type="InterPro" id="IPR017871">
    <property type="entry name" value="ABC_transporter-like_CS"/>
</dbReference>
<evidence type="ECO:0000313" key="8">
    <source>
        <dbReference type="Proteomes" id="UP000050502"/>
    </source>
</evidence>
<evidence type="ECO:0000256" key="3">
    <source>
        <dbReference type="ARBA" id="ARBA00022840"/>
    </source>
</evidence>
<name>A0A0M8K7R3_9CHLR</name>
<evidence type="ECO:0000313" key="6">
    <source>
        <dbReference type="EMBL" id="KPL88510.1"/>
    </source>
</evidence>
<dbReference type="PROSITE" id="PS00211">
    <property type="entry name" value="ABC_TRANSPORTER_1"/>
    <property type="match status" value="1"/>
</dbReference>
<dbReference type="FunCoup" id="A0A0M8K7R3">
    <property type="interactions" value="437"/>
</dbReference>
<dbReference type="SMART" id="SM00382">
    <property type="entry name" value="AAA"/>
    <property type="match status" value="1"/>
</dbReference>
<dbReference type="PANTHER" id="PTHR43582:SF2">
    <property type="entry name" value="LINEARMYCIN RESISTANCE ATP-BINDING PROTEIN LNRL"/>
    <property type="match status" value="1"/>
</dbReference>
<dbReference type="RefSeq" id="WP_054492444.1">
    <property type="nucleotide sequence ID" value="NZ_BBZA01000062.1"/>
</dbReference>
<dbReference type="PANTHER" id="PTHR43582">
    <property type="entry name" value="LINEARMYCIN RESISTANCE ATP-BINDING PROTEIN LNRL"/>
    <property type="match status" value="1"/>
</dbReference>
<dbReference type="Gene3D" id="3.40.50.300">
    <property type="entry name" value="P-loop containing nucleotide triphosphate hydrolases"/>
    <property type="match status" value="1"/>
</dbReference>
<dbReference type="InterPro" id="IPR027417">
    <property type="entry name" value="P-loop_NTPase"/>
</dbReference>
<dbReference type="AlphaFoldDB" id="A0A0M8K7R3"/>
<keyword evidence="1" id="KW-0813">Transport</keyword>
<dbReference type="Proteomes" id="UP000050502">
    <property type="component" value="Unassembled WGS sequence"/>
</dbReference>
<dbReference type="GO" id="GO:0016887">
    <property type="term" value="F:ATP hydrolysis activity"/>
    <property type="evidence" value="ECO:0007669"/>
    <property type="project" value="InterPro"/>
</dbReference>
<dbReference type="InterPro" id="IPR003439">
    <property type="entry name" value="ABC_transporter-like_ATP-bd"/>
</dbReference>
<dbReference type="STRING" id="872965.SE16_06895"/>
<dbReference type="EMBL" id="BBZA01000062">
    <property type="protein sequence ID" value="GAP62531.1"/>
    <property type="molecule type" value="Genomic_DNA"/>
</dbReference>
<keyword evidence="7" id="KW-1185">Reference proteome</keyword>
<keyword evidence="2" id="KW-0547">Nucleotide-binding</keyword>
<protein>
    <submittedName>
        <fullName evidence="5">ABC-2 type transport system ATP-binding protein</fullName>
    </submittedName>
    <submittedName>
        <fullName evidence="6">Antibiotic ABC transporter ATP-binding protein</fullName>
    </submittedName>
</protein>
<dbReference type="Pfam" id="PF00005">
    <property type="entry name" value="ABC_tran"/>
    <property type="match status" value="1"/>
</dbReference>
<dbReference type="SUPFAM" id="SSF52540">
    <property type="entry name" value="P-loop containing nucleoside triphosphate hydrolases"/>
    <property type="match status" value="1"/>
</dbReference>
<evidence type="ECO:0000256" key="2">
    <source>
        <dbReference type="ARBA" id="ARBA00022741"/>
    </source>
</evidence>
<evidence type="ECO:0000313" key="5">
    <source>
        <dbReference type="EMBL" id="GAP62531.1"/>
    </source>
</evidence>
<dbReference type="GO" id="GO:0005524">
    <property type="term" value="F:ATP binding"/>
    <property type="evidence" value="ECO:0007669"/>
    <property type="project" value="UniProtKB-KW"/>
</dbReference>
<organism evidence="5 7">
    <name type="scientific">Ardenticatena maritima</name>
    <dbReference type="NCBI Taxonomy" id="872965"/>
    <lineage>
        <taxon>Bacteria</taxon>
        <taxon>Bacillati</taxon>
        <taxon>Chloroflexota</taxon>
        <taxon>Ardenticatenia</taxon>
        <taxon>Ardenticatenales</taxon>
        <taxon>Ardenticatenaceae</taxon>
        <taxon>Ardenticatena</taxon>
    </lineage>
</organism>